<dbReference type="RefSeq" id="WP_165643259.1">
    <property type="nucleotide sequence ID" value="NZ_JAAITT010000127.1"/>
</dbReference>
<accession>A0ABX2HWM3</accession>
<evidence type="ECO:0000313" key="2">
    <source>
        <dbReference type="Proteomes" id="UP000669239"/>
    </source>
</evidence>
<dbReference type="Proteomes" id="UP000669239">
    <property type="component" value="Unassembled WGS sequence"/>
</dbReference>
<protein>
    <submittedName>
        <fullName evidence="1">Uncharacterized protein</fullName>
    </submittedName>
</protein>
<reference evidence="1 2" key="1">
    <citation type="journal article" date="2020" name="Cell Host Microbe">
        <title>Functional and Genomic Variation between Human-Derived Isolates of Lachnospiraceae Reveals Inter- and Intra-Species Diversity.</title>
        <authorList>
            <person name="Sorbara M.T."/>
            <person name="Littmann E.R."/>
            <person name="Fontana E."/>
            <person name="Moody T.U."/>
            <person name="Kohout C.E."/>
            <person name="Gjonbalaj M."/>
            <person name="Eaton V."/>
            <person name="Seok R."/>
            <person name="Leiner I.M."/>
            <person name="Pamer E.G."/>
        </authorList>
    </citation>
    <scope>NUCLEOTIDE SEQUENCE [LARGE SCALE GENOMIC DNA]</scope>
    <source>
        <strain evidence="1 2">MSK.1.17</strain>
    </source>
</reference>
<dbReference type="EMBL" id="JAAITT010000127">
    <property type="protein sequence ID" value="NSJ52755.1"/>
    <property type="molecule type" value="Genomic_DNA"/>
</dbReference>
<sequence>MDRLTIPDEPIEGGTRRAVIDARAVKEQAMTLYWKLKRYEDTGLEPEEILTGVQLAEIACLQIRYKKRQELLERAVRCIEGCYGRETELSEAIKKEIN</sequence>
<proteinExistence type="predicted"/>
<name>A0ABX2HWM3_9FIRM</name>
<evidence type="ECO:0000313" key="1">
    <source>
        <dbReference type="EMBL" id="NSJ52755.1"/>
    </source>
</evidence>
<keyword evidence="2" id="KW-1185">Reference proteome</keyword>
<comment type="caution">
    <text evidence="1">The sequence shown here is derived from an EMBL/GenBank/DDBJ whole genome shotgun (WGS) entry which is preliminary data.</text>
</comment>
<organism evidence="1 2">
    <name type="scientific">Enterocloster aldenensis</name>
    <dbReference type="NCBI Taxonomy" id="358742"/>
    <lineage>
        <taxon>Bacteria</taxon>
        <taxon>Bacillati</taxon>
        <taxon>Bacillota</taxon>
        <taxon>Clostridia</taxon>
        <taxon>Lachnospirales</taxon>
        <taxon>Lachnospiraceae</taxon>
        <taxon>Enterocloster</taxon>
    </lineage>
</organism>
<gene>
    <name evidence="1" type="ORF">G5B36_29480</name>
</gene>